<feature type="transmembrane region" description="Helical" evidence="8">
    <location>
        <begin position="7"/>
        <end position="26"/>
    </location>
</feature>
<keyword evidence="5 8" id="KW-0812">Transmembrane</keyword>
<feature type="transmembrane region" description="Helical" evidence="8">
    <location>
        <begin position="32"/>
        <end position="61"/>
    </location>
</feature>
<protein>
    <recommendedName>
        <fullName evidence="8">Probable membrane transporter protein</fullName>
    </recommendedName>
</protein>
<comment type="subcellular location">
    <subcellularLocation>
        <location evidence="1 8">Cell membrane</location>
        <topology evidence="1 8">Multi-pass membrane protein</topology>
    </subcellularLocation>
</comment>
<feature type="transmembrane region" description="Helical" evidence="8">
    <location>
        <begin position="232"/>
        <end position="249"/>
    </location>
</feature>
<dbReference type="Pfam" id="PF01925">
    <property type="entry name" value="TauE"/>
    <property type="match status" value="1"/>
</dbReference>
<evidence type="ECO:0000313" key="10">
    <source>
        <dbReference type="Proteomes" id="UP000182932"/>
    </source>
</evidence>
<keyword evidence="10" id="KW-1185">Reference proteome</keyword>
<evidence type="ECO:0000313" key="9">
    <source>
        <dbReference type="EMBL" id="SEK05981.1"/>
    </source>
</evidence>
<dbReference type="AlphaFoldDB" id="A0A975WE76"/>
<dbReference type="EMBL" id="FNYY01000022">
    <property type="protein sequence ID" value="SEK05981.1"/>
    <property type="molecule type" value="Genomic_DNA"/>
</dbReference>
<dbReference type="GO" id="GO:0005886">
    <property type="term" value="C:plasma membrane"/>
    <property type="evidence" value="ECO:0007669"/>
    <property type="project" value="UniProtKB-SubCell"/>
</dbReference>
<evidence type="ECO:0000256" key="5">
    <source>
        <dbReference type="ARBA" id="ARBA00022692"/>
    </source>
</evidence>
<feature type="transmembrane region" description="Helical" evidence="8">
    <location>
        <begin position="176"/>
        <end position="192"/>
    </location>
</feature>
<dbReference type="RefSeq" id="WP_074839143.1">
    <property type="nucleotide sequence ID" value="NZ_CATLQZ010000002.1"/>
</dbReference>
<organism evidence="9 10">
    <name type="scientific">Marinovum algicola</name>
    <dbReference type="NCBI Taxonomy" id="42444"/>
    <lineage>
        <taxon>Bacteria</taxon>
        <taxon>Pseudomonadati</taxon>
        <taxon>Pseudomonadota</taxon>
        <taxon>Alphaproteobacteria</taxon>
        <taxon>Rhodobacterales</taxon>
        <taxon>Roseobacteraceae</taxon>
        <taxon>Marinovum</taxon>
    </lineage>
</organism>
<accession>A0A975WE76</accession>
<dbReference type="Proteomes" id="UP000182932">
    <property type="component" value="Unassembled WGS sequence"/>
</dbReference>
<feature type="transmembrane region" description="Helical" evidence="8">
    <location>
        <begin position="106"/>
        <end position="125"/>
    </location>
</feature>
<proteinExistence type="inferred from homology"/>
<evidence type="ECO:0000256" key="3">
    <source>
        <dbReference type="ARBA" id="ARBA00022448"/>
    </source>
</evidence>
<dbReference type="PANTHER" id="PTHR30269">
    <property type="entry name" value="TRANSMEMBRANE PROTEIN YFCA"/>
    <property type="match status" value="1"/>
</dbReference>
<evidence type="ECO:0000256" key="1">
    <source>
        <dbReference type="ARBA" id="ARBA00004651"/>
    </source>
</evidence>
<keyword evidence="4 8" id="KW-1003">Cell membrane</keyword>
<dbReference type="InterPro" id="IPR002781">
    <property type="entry name" value="TM_pro_TauE-like"/>
</dbReference>
<feature type="transmembrane region" description="Helical" evidence="8">
    <location>
        <begin position="82"/>
        <end position="100"/>
    </location>
</feature>
<evidence type="ECO:0000256" key="8">
    <source>
        <dbReference type="RuleBase" id="RU363041"/>
    </source>
</evidence>
<keyword evidence="6 8" id="KW-1133">Transmembrane helix</keyword>
<dbReference type="InterPro" id="IPR052017">
    <property type="entry name" value="TSUP"/>
</dbReference>
<evidence type="ECO:0000256" key="7">
    <source>
        <dbReference type="ARBA" id="ARBA00023136"/>
    </source>
</evidence>
<keyword evidence="7 8" id="KW-0472">Membrane</keyword>
<keyword evidence="3" id="KW-0813">Transport</keyword>
<comment type="caution">
    <text evidence="9">The sequence shown here is derived from an EMBL/GenBank/DDBJ whole genome shotgun (WGS) entry which is preliminary data.</text>
</comment>
<evidence type="ECO:0000256" key="6">
    <source>
        <dbReference type="ARBA" id="ARBA00022989"/>
    </source>
</evidence>
<comment type="similarity">
    <text evidence="2 8">Belongs to the 4-toluene sulfonate uptake permease (TSUP) (TC 2.A.102) family.</text>
</comment>
<evidence type="ECO:0000256" key="2">
    <source>
        <dbReference type="ARBA" id="ARBA00009142"/>
    </source>
</evidence>
<feature type="transmembrane region" description="Helical" evidence="8">
    <location>
        <begin position="137"/>
        <end position="156"/>
    </location>
</feature>
<gene>
    <name evidence="9" type="ORF">SAMN04487940_12257</name>
</gene>
<feature type="transmembrane region" description="Helical" evidence="8">
    <location>
        <begin position="204"/>
        <end position="220"/>
    </location>
</feature>
<name>A0A975WE76_9RHOB</name>
<sequence length="255" mass="27105">MEAPSPEFTILILAASGMVALLAGVIKGMVGFAMPMIMISLLGIFLPPDVALAGLILPTLLSNGAQALRQGVGPAVASVRQFRIYLLAGAVMLVASAQLYAFLPVWVLFLAIGLPMVLFSLVQLMGLRLRLSRQTPWVEIVLGGVSGFIGGLSGVWGPPLVAYLTALHTEKRLQMRTQGVAFGLGAVLLLVAHSGSGVIRGETLLFSAWLCVPAMIGMWLGGRVSDRIEQEVFRRATLAVLLLAGLNLIRRAYFA</sequence>
<reference evidence="9 10" key="1">
    <citation type="submission" date="2016-10" db="EMBL/GenBank/DDBJ databases">
        <authorList>
            <person name="Varghese N."/>
            <person name="Submissions S."/>
        </authorList>
    </citation>
    <scope>NUCLEOTIDE SEQUENCE [LARGE SCALE GENOMIC DNA]</scope>
    <source>
        <strain evidence="9 10">FF3</strain>
    </source>
</reference>
<dbReference type="PANTHER" id="PTHR30269:SF32">
    <property type="entry name" value="MEMBRANE TRANSPORTER PROTEIN-RELATED"/>
    <property type="match status" value="1"/>
</dbReference>
<evidence type="ECO:0000256" key="4">
    <source>
        <dbReference type="ARBA" id="ARBA00022475"/>
    </source>
</evidence>
<dbReference type="GeneID" id="80820532"/>